<dbReference type="STRING" id="768700.MSU_0576"/>
<dbReference type="AlphaFoldDB" id="F0QRI8"/>
<dbReference type="RefSeq" id="WP_013609961.1">
    <property type="nucleotide sequence ID" value="NC_015155.1"/>
</dbReference>
<protein>
    <submittedName>
        <fullName evidence="1">Uncharacterized protein</fullName>
    </submittedName>
</protein>
<proteinExistence type="predicted"/>
<dbReference type="KEGG" id="mss:MSU_0576"/>
<evidence type="ECO:0000313" key="1">
    <source>
        <dbReference type="EMBL" id="ADX98108.1"/>
    </source>
</evidence>
<dbReference type="EMBL" id="CP002525">
    <property type="protein sequence ID" value="ADX98108.1"/>
    <property type="molecule type" value="Genomic_DNA"/>
</dbReference>
<keyword evidence="2" id="KW-1185">Reference proteome</keyword>
<reference evidence="1 2" key="1">
    <citation type="journal article" date="2011" name="J. Bacteriol.">
        <title>Complete genome sequences of two hemotropic Mycoplasmas, Mycoplasma haemofelis strain Ohio2 and Mycoplasma suis strain Illinois.</title>
        <authorList>
            <person name="Messick J.B."/>
            <person name="Santos A.P."/>
            <person name="Guimaraes A.M."/>
        </authorList>
    </citation>
    <scope>NUCLEOTIDE SEQUENCE [LARGE SCALE GENOMIC DNA]</scope>
    <source>
        <strain evidence="1 2">Illinois</strain>
    </source>
</reference>
<name>F0QRI8_MYCSL</name>
<evidence type="ECO:0000313" key="2">
    <source>
        <dbReference type="Proteomes" id="UP000007484"/>
    </source>
</evidence>
<organism evidence="1 2">
    <name type="scientific">Mycoplasma suis (strain Illinois)</name>
    <dbReference type="NCBI Taxonomy" id="768700"/>
    <lineage>
        <taxon>Bacteria</taxon>
        <taxon>Bacillati</taxon>
        <taxon>Mycoplasmatota</taxon>
        <taxon>Mollicutes</taxon>
        <taxon>Mycoplasmataceae</taxon>
        <taxon>Mycoplasma</taxon>
    </lineage>
</organism>
<gene>
    <name evidence="1" type="ordered locus">MSU_0576</name>
</gene>
<dbReference type="HOGENOM" id="CLU_1420092_0_0_14"/>
<accession>F0QRI8</accession>
<sequence length="191" mass="21613">MIGSKILIGVLSVSVLGGAAGVGYGMKTWPFNSEGKRENHGDSPQEVNSSSFEKNPNLLSEYIIKNLGKSKGSTSCYQQIIIKSEKQNQDPNIEEKKVECESFWERSEEEENKDYLKIRAKSEKIEEILSGYWEISKDKAENHWTVKVNTEKLGNISLECKKENISEKNLIEVLCVRKEENNAPLTQNIIS</sequence>
<dbReference type="Proteomes" id="UP000007484">
    <property type="component" value="Chromosome"/>
</dbReference>